<protein>
    <recommendedName>
        <fullName evidence="11">Feruloyl esterase C</fullName>
        <ecNumber evidence="11">3.1.1.73</ecNumber>
    </recommendedName>
    <alternativeName>
        <fullName evidence="11">Ferulic acid esterase C</fullName>
    </alternativeName>
</protein>
<dbReference type="PANTHER" id="PTHR38050:SF1">
    <property type="entry name" value="FERULOYL ESTERASE C"/>
    <property type="match status" value="1"/>
</dbReference>
<dbReference type="AlphaFoldDB" id="A0A4V1XC74"/>
<comment type="similarity">
    <text evidence="2 11">Belongs to the faeC family.</text>
</comment>
<evidence type="ECO:0000256" key="6">
    <source>
        <dbReference type="ARBA" id="ARBA00022801"/>
    </source>
</evidence>
<evidence type="ECO:0000256" key="4">
    <source>
        <dbReference type="ARBA" id="ARBA00022651"/>
    </source>
</evidence>
<dbReference type="ESTHER" id="9pezi-a0a4v1xc74">
    <property type="family name" value="FaeC"/>
</dbReference>
<keyword evidence="7 11" id="KW-0119">Carbohydrate metabolism</keyword>
<evidence type="ECO:0000256" key="2">
    <source>
        <dbReference type="ARBA" id="ARBA00010278"/>
    </source>
</evidence>
<dbReference type="Proteomes" id="UP000293360">
    <property type="component" value="Unassembled WGS sequence"/>
</dbReference>
<keyword evidence="13" id="KW-1185">Reference proteome</keyword>
<dbReference type="EMBL" id="QJNU01000055">
    <property type="protein sequence ID" value="RYP08759.1"/>
    <property type="molecule type" value="Genomic_DNA"/>
</dbReference>
<evidence type="ECO:0000256" key="7">
    <source>
        <dbReference type="ARBA" id="ARBA00023277"/>
    </source>
</evidence>
<evidence type="ECO:0000256" key="9">
    <source>
        <dbReference type="ARBA" id="ARBA00025250"/>
    </source>
</evidence>
<evidence type="ECO:0000256" key="11">
    <source>
        <dbReference type="RuleBase" id="RU367094"/>
    </source>
</evidence>
<keyword evidence="8 11" id="KW-0624">Polysaccharide degradation</keyword>
<proteinExistence type="inferred from homology"/>
<keyword evidence="5 11" id="KW-0732">Signal</keyword>
<comment type="function">
    <text evidence="9 11">Involved in degradation of plant cell walls. Hydrolyzes the feruloyl-arabinose ester bond in arabinoxylans, and the feruloyl-galactose ester bond in pectin. Active against paranitrophenyl-acetate, methyl ferulate and wheat arabinoxylan.</text>
</comment>
<comment type="caution">
    <text evidence="12">The sequence shown here is derived from an EMBL/GenBank/DDBJ whole genome shotgun (WGS) entry which is preliminary data.</text>
</comment>
<evidence type="ECO:0000313" key="12">
    <source>
        <dbReference type="EMBL" id="RYP08759.1"/>
    </source>
</evidence>
<dbReference type="InterPro" id="IPR043595">
    <property type="entry name" value="FaeB/C/D"/>
</dbReference>
<keyword evidence="3 11" id="KW-0964">Secreted</keyword>
<keyword evidence="6 11" id="KW-0378">Hydrolase</keyword>
<comment type="catalytic activity">
    <reaction evidence="10 11">
        <text>feruloyl-polysaccharide + H2O = ferulate + polysaccharide.</text>
        <dbReference type="EC" id="3.1.1.73"/>
    </reaction>
</comment>
<dbReference type="EC" id="3.1.1.73" evidence="11"/>
<dbReference type="GO" id="GO:0045493">
    <property type="term" value="P:xylan catabolic process"/>
    <property type="evidence" value="ECO:0007669"/>
    <property type="project" value="UniProtKB-UniRule"/>
</dbReference>
<dbReference type="SUPFAM" id="SSF53474">
    <property type="entry name" value="alpha/beta-Hydrolases"/>
    <property type="match status" value="1"/>
</dbReference>
<evidence type="ECO:0000256" key="1">
    <source>
        <dbReference type="ARBA" id="ARBA00004613"/>
    </source>
</evidence>
<sequence>MKRLSNLSAALSALTLSSLSAVASAAARSTGCGKDPALLTSPTTTPYTVTVNSKAREFYVRLPEGYDRDRAYRLVFTFHALGGRAAEVVAGESGYLPWYGLPAQDPDESAVYVAAQGLVNENDFGGTTGWANVGGEDVALVDALVDLVEADLCIDSEHRYSTGFSYGGAMSYALACERSAEFRAVAVLSGGPMSGCVGGNEPIAYYGQHGLSDQVLPVDLGRDLRDRFVRNNGCTPQEPEEPAVGSGTHVKTEYEGCTHPVTWIAFDGDHVSQPKDAGASQTFAAEETWAFFSQFTQT</sequence>
<dbReference type="Gene3D" id="3.40.50.1820">
    <property type="entry name" value="alpha/beta hydrolase"/>
    <property type="match status" value="1"/>
</dbReference>
<organism evidence="12 13">
    <name type="scientific">Monosporascus ibericus</name>
    <dbReference type="NCBI Taxonomy" id="155417"/>
    <lineage>
        <taxon>Eukaryota</taxon>
        <taxon>Fungi</taxon>
        <taxon>Dikarya</taxon>
        <taxon>Ascomycota</taxon>
        <taxon>Pezizomycotina</taxon>
        <taxon>Sordariomycetes</taxon>
        <taxon>Xylariomycetidae</taxon>
        <taxon>Xylariales</taxon>
        <taxon>Xylariales incertae sedis</taxon>
        <taxon>Monosporascus</taxon>
    </lineage>
</organism>
<comment type="subcellular location">
    <subcellularLocation>
        <location evidence="1 11">Secreted</location>
    </subcellularLocation>
</comment>
<evidence type="ECO:0000256" key="3">
    <source>
        <dbReference type="ARBA" id="ARBA00022525"/>
    </source>
</evidence>
<evidence type="ECO:0000313" key="13">
    <source>
        <dbReference type="Proteomes" id="UP000293360"/>
    </source>
</evidence>
<dbReference type="OrthoDB" id="424610at2759"/>
<evidence type="ECO:0000256" key="8">
    <source>
        <dbReference type="ARBA" id="ARBA00023326"/>
    </source>
</evidence>
<dbReference type="InterPro" id="IPR029058">
    <property type="entry name" value="AB_hydrolase_fold"/>
</dbReference>
<keyword evidence="4 11" id="KW-0858">Xylan degradation</keyword>
<feature type="chain" id="PRO_5036514960" description="Feruloyl esterase C" evidence="11">
    <location>
        <begin position="26"/>
        <end position="298"/>
    </location>
</feature>
<name>A0A4V1XC74_9PEZI</name>
<evidence type="ECO:0000256" key="5">
    <source>
        <dbReference type="ARBA" id="ARBA00022729"/>
    </source>
</evidence>
<gene>
    <name evidence="12" type="ORF">DL764_001670</name>
</gene>
<dbReference type="GO" id="GO:0005576">
    <property type="term" value="C:extracellular region"/>
    <property type="evidence" value="ECO:0007669"/>
    <property type="project" value="UniProtKB-SubCell"/>
</dbReference>
<dbReference type="PANTHER" id="PTHR38050">
    <property type="match status" value="1"/>
</dbReference>
<reference evidence="12 13" key="1">
    <citation type="submission" date="2018-06" db="EMBL/GenBank/DDBJ databases">
        <title>Complete Genomes of Monosporascus.</title>
        <authorList>
            <person name="Robinson A.J."/>
            <person name="Natvig D.O."/>
        </authorList>
    </citation>
    <scope>NUCLEOTIDE SEQUENCE [LARGE SCALE GENOMIC DNA]</scope>
    <source>
        <strain evidence="12 13">CBS 110550</strain>
    </source>
</reference>
<evidence type="ECO:0000256" key="10">
    <source>
        <dbReference type="ARBA" id="ARBA00034075"/>
    </source>
</evidence>
<feature type="signal peptide" evidence="11">
    <location>
        <begin position="1"/>
        <end position="25"/>
    </location>
</feature>
<accession>A0A4V1XC74</accession>
<dbReference type="GO" id="GO:0030600">
    <property type="term" value="F:feruloyl esterase activity"/>
    <property type="evidence" value="ECO:0007669"/>
    <property type="project" value="UniProtKB-UniRule"/>
</dbReference>